<keyword evidence="2" id="KW-1185">Reference proteome</keyword>
<organism evidence="1 2">
    <name type="scientific">Camellia lanceoleosa</name>
    <dbReference type="NCBI Taxonomy" id="1840588"/>
    <lineage>
        <taxon>Eukaryota</taxon>
        <taxon>Viridiplantae</taxon>
        <taxon>Streptophyta</taxon>
        <taxon>Embryophyta</taxon>
        <taxon>Tracheophyta</taxon>
        <taxon>Spermatophyta</taxon>
        <taxon>Magnoliopsida</taxon>
        <taxon>eudicotyledons</taxon>
        <taxon>Gunneridae</taxon>
        <taxon>Pentapetalae</taxon>
        <taxon>asterids</taxon>
        <taxon>Ericales</taxon>
        <taxon>Theaceae</taxon>
        <taxon>Camellia</taxon>
    </lineage>
</organism>
<evidence type="ECO:0000313" key="2">
    <source>
        <dbReference type="Proteomes" id="UP001060215"/>
    </source>
</evidence>
<comment type="caution">
    <text evidence="1">The sequence shown here is derived from an EMBL/GenBank/DDBJ whole genome shotgun (WGS) entry which is preliminary data.</text>
</comment>
<dbReference type="EMBL" id="CM045763">
    <property type="protein sequence ID" value="KAI8023878.1"/>
    <property type="molecule type" value="Genomic_DNA"/>
</dbReference>
<accession>A0ACC0IFV6</accession>
<gene>
    <name evidence="1" type="ORF">LOK49_LG03G03884</name>
</gene>
<dbReference type="Proteomes" id="UP001060215">
    <property type="component" value="Chromosome 6"/>
</dbReference>
<evidence type="ECO:0000313" key="1">
    <source>
        <dbReference type="EMBL" id="KAI8023878.1"/>
    </source>
</evidence>
<reference evidence="1 2" key="1">
    <citation type="journal article" date="2022" name="Plant J.">
        <title>Chromosome-level genome of Camellia lanceoleosa provides a valuable resource for understanding genome evolution and self-incompatibility.</title>
        <authorList>
            <person name="Gong W."/>
            <person name="Xiao S."/>
            <person name="Wang L."/>
            <person name="Liao Z."/>
            <person name="Chang Y."/>
            <person name="Mo W."/>
            <person name="Hu G."/>
            <person name="Li W."/>
            <person name="Zhao G."/>
            <person name="Zhu H."/>
            <person name="Hu X."/>
            <person name="Ji K."/>
            <person name="Xiang X."/>
            <person name="Song Q."/>
            <person name="Yuan D."/>
            <person name="Jin S."/>
            <person name="Zhang L."/>
        </authorList>
    </citation>
    <scope>NUCLEOTIDE SEQUENCE [LARGE SCALE GENOMIC DNA]</scope>
    <source>
        <strain evidence="1">SQ_2022a</strain>
    </source>
</reference>
<sequence length="150" mass="16602">MILLGGAPGERFVWGYCHVKQVLPLGEALGLDLLNNPDLVETDPVISFRTTLWFWMTTQSPKPSCHDVIIGNLTPMQDDKDAGRVPGYGAITNIINGGLECGHGQDTRVEDHIGFYKRYCSDEIFDASTGDNLDCNNQGPFRTRLLLDSM</sequence>
<name>A0ACC0IFV6_9ERIC</name>
<proteinExistence type="predicted"/>
<protein>
    <submittedName>
        <fullName evidence="1">Endochitinase B</fullName>
    </submittedName>
</protein>